<evidence type="ECO:0000256" key="6">
    <source>
        <dbReference type="ARBA" id="ARBA00023136"/>
    </source>
</evidence>
<feature type="domain" description="EamA" evidence="8">
    <location>
        <begin position="20"/>
        <end position="154"/>
    </location>
</feature>
<organism evidence="9 10">
    <name type="scientific">Parablautia intestinalis</name>
    <dbReference type="NCBI Taxonomy" id="2320100"/>
    <lineage>
        <taxon>Bacteria</taxon>
        <taxon>Bacillati</taxon>
        <taxon>Bacillota</taxon>
        <taxon>Clostridia</taxon>
        <taxon>Lachnospirales</taxon>
        <taxon>Lachnospiraceae</taxon>
        <taxon>Parablautia</taxon>
    </lineage>
</organism>
<evidence type="ECO:0000256" key="5">
    <source>
        <dbReference type="ARBA" id="ARBA00022989"/>
    </source>
</evidence>
<name>A0A3A9B3C9_9FIRM</name>
<reference evidence="9 10" key="1">
    <citation type="submission" date="2018-09" db="EMBL/GenBank/DDBJ databases">
        <title>Murine metabolic-syndrome-specific gut microbial biobank.</title>
        <authorList>
            <person name="Liu C."/>
        </authorList>
    </citation>
    <scope>NUCLEOTIDE SEQUENCE [LARGE SCALE GENOMIC DNA]</scope>
    <source>
        <strain evidence="9 10">0.1xD8-82</strain>
    </source>
</reference>
<evidence type="ECO:0000256" key="3">
    <source>
        <dbReference type="ARBA" id="ARBA00022475"/>
    </source>
</evidence>
<dbReference type="Proteomes" id="UP000280696">
    <property type="component" value="Unassembled WGS sequence"/>
</dbReference>
<dbReference type="AlphaFoldDB" id="A0A3A9B3C9"/>
<dbReference type="Pfam" id="PF00892">
    <property type="entry name" value="EamA"/>
    <property type="match status" value="2"/>
</dbReference>
<keyword evidence="6 7" id="KW-0472">Membrane</keyword>
<feature type="transmembrane region" description="Helical" evidence="7">
    <location>
        <begin position="226"/>
        <end position="243"/>
    </location>
</feature>
<keyword evidence="5 7" id="KW-1133">Transmembrane helix</keyword>
<gene>
    <name evidence="9" type="ORF">D7V94_04475</name>
</gene>
<evidence type="ECO:0000256" key="2">
    <source>
        <dbReference type="ARBA" id="ARBA00007362"/>
    </source>
</evidence>
<dbReference type="PANTHER" id="PTHR42920:SF5">
    <property type="entry name" value="EAMA DOMAIN-CONTAINING PROTEIN"/>
    <property type="match status" value="1"/>
</dbReference>
<feature type="transmembrane region" description="Helical" evidence="7">
    <location>
        <begin position="50"/>
        <end position="67"/>
    </location>
</feature>
<dbReference type="SUPFAM" id="SSF103481">
    <property type="entry name" value="Multidrug resistance efflux transporter EmrE"/>
    <property type="match status" value="2"/>
</dbReference>
<evidence type="ECO:0000256" key="4">
    <source>
        <dbReference type="ARBA" id="ARBA00022692"/>
    </source>
</evidence>
<feature type="transmembrane region" description="Helical" evidence="7">
    <location>
        <begin position="20"/>
        <end position="38"/>
    </location>
</feature>
<dbReference type="EMBL" id="RAYQ01000003">
    <property type="protein sequence ID" value="RKI93235.1"/>
    <property type="molecule type" value="Genomic_DNA"/>
</dbReference>
<feature type="transmembrane region" description="Helical" evidence="7">
    <location>
        <begin position="255"/>
        <end position="275"/>
    </location>
</feature>
<evidence type="ECO:0000256" key="7">
    <source>
        <dbReference type="SAM" id="Phobius"/>
    </source>
</evidence>
<keyword evidence="3" id="KW-1003">Cell membrane</keyword>
<sequence>MFCVKWRLLQLCKKSLRSSALLLLTAFIWGVAFVAQSVGMDYIGPFSFNGARFLMGSIVLLPLVFVRRKKDKDKGLPRAGLKVTLTGGICCGLALCSAALFQQIGIMYTTVGKAGFITTLYIIIVPIMSIFLGKKAGGKIWIGAVLAAAGMYLLCMSERLVLGKGDTYVFICAILFSVHILVIDHFSPKADGVELSCIQFLTAGVISSILAFIFEEPALQSFIDGIIPVAYAGIMSCGVAYTLQVVGQKNMDPTVASLILSMESVFSVLSGWIILGQALSAKEMFGCVMVFGAVVLVQLPDRKKEV</sequence>
<dbReference type="InterPro" id="IPR000620">
    <property type="entry name" value="EamA_dom"/>
</dbReference>
<evidence type="ECO:0000313" key="10">
    <source>
        <dbReference type="Proteomes" id="UP000280696"/>
    </source>
</evidence>
<dbReference type="GO" id="GO:0005886">
    <property type="term" value="C:plasma membrane"/>
    <property type="evidence" value="ECO:0007669"/>
    <property type="project" value="UniProtKB-SubCell"/>
</dbReference>
<dbReference type="OrthoDB" id="9804865at2"/>
<dbReference type="InterPro" id="IPR037185">
    <property type="entry name" value="EmrE-like"/>
</dbReference>
<feature type="transmembrane region" description="Helical" evidence="7">
    <location>
        <begin position="167"/>
        <end position="183"/>
    </location>
</feature>
<keyword evidence="10" id="KW-1185">Reference proteome</keyword>
<feature type="transmembrane region" description="Helical" evidence="7">
    <location>
        <begin position="79"/>
        <end position="102"/>
    </location>
</feature>
<evidence type="ECO:0000259" key="8">
    <source>
        <dbReference type="Pfam" id="PF00892"/>
    </source>
</evidence>
<comment type="subcellular location">
    <subcellularLocation>
        <location evidence="1">Cell membrane</location>
        <topology evidence="1">Multi-pass membrane protein</topology>
    </subcellularLocation>
</comment>
<dbReference type="InterPro" id="IPR051258">
    <property type="entry name" value="Diverse_Substrate_Transporter"/>
</dbReference>
<feature type="transmembrane region" description="Helical" evidence="7">
    <location>
        <begin position="114"/>
        <end position="133"/>
    </location>
</feature>
<protein>
    <submittedName>
        <fullName evidence="9">DMT family transporter</fullName>
    </submittedName>
</protein>
<proteinExistence type="inferred from homology"/>
<feature type="domain" description="EamA" evidence="8">
    <location>
        <begin position="164"/>
        <end position="297"/>
    </location>
</feature>
<keyword evidence="4 7" id="KW-0812">Transmembrane</keyword>
<dbReference type="PANTHER" id="PTHR42920">
    <property type="entry name" value="OS03G0707200 PROTEIN-RELATED"/>
    <property type="match status" value="1"/>
</dbReference>
<comment type="caution">
    <text evidence="9">The sequence shown here is derived from an EMBL/GenBank/DDBJ whole genome shotgun (WGS) entry which is preliminary data.</text>
</comment>
<accession>A0A3A9B3C9</accession>
<comment type="similarity">
    <text evidence="2">Belongs to the EamA transporter family.</text>
</comment>
<feature type="transmembrane region" description="Helical" evidence="7">
    <location>
        <begin position="140"/>
        <end position="161"/>
    </location>
</feature>
<feature type="transmembrane region" description="Helical" evidence="7">
    <location>
        <begin position="195"/>
        <end position="214"/>
    </location>
</feature>
<evidence type="ECO:0000256" key="1">
    <source>
        <dbReference type="ARBA" id="ARBA00004651"/>
    </source>
</evidence>
<evidence type="ECO:0000313" key="9">
    <source>
        <dbReference type="EMBL" id="RKI93235.1"/>
    </source>
</evidence>